<feature type="transmembrane region" description="Helical" evidence="9">
    <location>
        <begin position="130"/>
        <end position="156"/>
    </location>
</feature>
<evidence type="ECO:0000256" key="1">
    <source>
        <dbReference type="ARBA" id="ARBA00004429"/>
    </source>
</evidence>
<comment type="caution">
    <text evidence="10">The sequence shown here is derived from an EMBL/GenBank/DDBJ whole genome shotgun (WGS) entry which is preliminary data.</text>
</comment>
<evidence type="ECO:0000313" key="10">
    <source>
        <dbReference type="EMBL" id="NBI08004.1"/>
    </source>
</evidence>
<keyword evidence="7 9" id="KW-0472">Membrane</keyword>
<feature type="transmembrane region" description="Helical" evidence="9">
    <location>
        <begin position="100"/>
        <end position="118"/>
    </location>
</feature>
<evidence type="ECO:0000313" key="11">
    <source>
        <dbReference type="Proteomes" id="UP000467132"/>
    </source>
</evidence>
<feature type="transmembrane region" description="Helical" evidence="9">
    <location>
        <begin position="293"/>
        <end position="312"/>
    </location>
</feature>
<keyword evidence="4" id="KW-0997">Cell inner membrane</keyword>
<gene>
    <name evidence="10" type="ORF">D3Z33_14170</name>
</gene>
<dbReference type="OrthoDB" id="9794165at2"/>
<evidence type="ECO:0000256" key="2">
    <source>
        <dbReference type="ARBA" id="ARBA00022448"/>
    </source>
</evidence>
<dbReference type="PANTHER" id="PTHR30574:SF1">
    <property type="entry name" value="SULPHUR TRANSPORT DOMAIN-CONTAINING PROTEIN"/>
    <property type="match status" value="1"/>
</dbReference>
<dbReference type="AlphaFoldDB" id="A0A845R170"/>
<organism evidence="10 11">
    <name type="scientific">Senegalia massiliensis</name>
    <dbReference type="NCBI Taxonomy" id="1720316"/>
    <lineage>
        <taxon>Bacteria</taxon>
        <taxon>Bacillati</taxon>
        <taxon>Bacillota</taxon>
        <taxon>Clostridia</taxon>
        <taxon>Eubacteriales</taxon>
        <taxon>Clostridiaceae</taxon>
        <taxon>Senegalia</taxon>
    </lineage>
</organism>
<feature type="transmembrane region" description="Helical" evidence="9">
    <location>
        <begin position="218"/>
        <end position="240"/>
    </location>
</feature>
<name>A0A845R170_9CLOT</name>
<keyword evidence="6 9" id="KW-1133">Transmembrane helix</keyword>
<dbReference type="PANTHER" id="PTHR30574">
    <property type="entry name" value="INNER MEMBRANE PROTEIN YEDE"/>
    <property type="match status" value="1"/>
</dbReference>
<feature type="transmembrane region" description="Helical" evidence="9">
    <location>
        <begin position="426"/>
        <end position="446"/>
    </location>
</feature>
<feature type="transmembrane region" description="Helical" evidence="9">
    <location>
        <begin position="356"/>
        <end position="377"/>
    </location>
</feature>
<evidence type="ECO:0000256" key="7">
    <source>
        <dbReference type="ARBA" id="ARBA00023136"/>
    </source>
</evidence>
<feature type="transmembrane region" description="Helical" evidence="9">
    <location>
        <begin position="389"/>
        <end position="406"/>
    </location>
</feature>
<dbReference type="Pfam" id="PF04143">
    <property type="entry name" value="Sulf_transp"/>
    <property type="match status" value="1"/>
</dbReference>
<evidence type="ECO:0000256" key="6">
    <source>
        <dbReference type="ARBA" id="ARBA00022989"/>
    </source>
</evidence>
<dbReference type="EMBL" id="QXXA01000017">
    <property type="protein sequence ID" value="NBI08004.1"/>
    <property type="molecule type" value="Genomic_DNA"/>
</dbReference>
<keyword evidence="3" id="KW-1003">Cell membrane</keyword>
<evidence type="ECO:0000256" key="5">
    <source>
        <dbReference type="ARBA" id="ARBA00022692"/>
    </source>
</evidence>
<protein>
    <submittedName>
        <fullName evidence="10">YeeE/YedE family protein</fullName>
    </submittedName>
</protein>
<keyword evidence="2" id="KW-0813">Transport</keyword>
<evidence type="ECO:0000256" key="3">
    <source>
        <dbReference type="ARBA" id="ARBA00022475"/>
    </source>
</evidence>
<feature type="transmembrane region" description="Helical" evidence="9">
    <location>
        <begin position="34"/>
        <end position="54"/>
    </location>
</feature>
<evidence type="ECO:0000256" key="9">
    <source>
        <dbReference type="SAM" id="Phobius"/>
    </source>
</evidence>
<evidence type="ECO:0000256" key="8">
    <source>
        <dbReference type="ARBA" id="ARBA00035655"/>
    </source>
</evidence>
<comment type="similarity">
    <text evidence="8">Belongs to the TsuA/YedE (TC 9.B.102) family.</text>
</comment>
<proteinExistence type="inferred from homology"/>
<accession>A0A845R170</accession>
<sequence length="452" mass="49809">MLILNQSEVYIVINTEVSSNKIGGKRKNLDSSNAIENIIGFIILLLTVLIGNVFLKTDMLFFRLLIGLALGYTLTRAYSGFAGSINRAYATGSTKLMRTLMFMFFISAFATSAFLYNSDPTSYNLWVNPINLGLILGGLLFGFGMTFSACCASGVLTDLITGLPRALITLVFFSLGIFVGFPIQKTASFVTNSWVVSSTGKELSGGVFLPDLFKWDGLQGYLGSLLLIGLFCLIVVSISYKYERYRKRNNSYTQHPTEKLQDEYLMEDSSNYSLFSKESYNKLFIKPWTLKQGAVVITLLFVILMGVTKAGWGASTPYGIWFGKFLMNFGISADSISEFTKMPADVFNLPFFEHPITVQNVGIIIGTAIYLFTAGIFKKMFTSELNITGKQFLLFALGGITMGLGTRLANGCNVGALYTPIANFSLSGWVFLIFMVSGGIIGNMFAKKMYSK</sequence>
<reference evidence="10 11" key="1">
    <citation type="submission" date="2018-08" db="EMBL/GenBank/DDBJ databases">
        <title>Murine metabolic-syndrome-specific gut microbial biobank.</title>
        <authorList>
            <person name="Liu C."/>
        </authorList>
    </citation>
    <scope>NUCLEOTIDE SEQUENCE [LARGE SCALE GENOMIC DNA]</scope>
    <source>
        <strain evidence="10 11">583</strain>
    </source>
</reference>
<dbReference type="Proteomes" id="UP000467132">
    <property type="component" value="Unassembled WGS sequence"/>
</dbReference>
<feature type="transmembrane region" description="Helical" evidence="9">
    <location>
        <begin position="163"/>
        <end position="183"/>
    </location>
</feature>
<keyword evidence="11" id="KW-1185">Reference proteome</keyword>
<keyword evidence="5 9" id="KW-0812">Transmembrane</keyword>
<dbReference type="GO" id="GO:0005886">
    <property type="term" value="C:plasma membrane"/>
    <property type="evidence" value="ECO:0007669"/>
    <property type="project" value="UniProtKB-SubCell"/>
</dbReference>
<evidence type="ECO:0000256" key="4">
    <source>
        <dbReference type="ARBA" id="ARBA00022519"/>
    </source>
</evidence>
<feature type="transmembrane region" description="Helical" evidence="9">
    <location>
        <begin position="60"/>
        <end position="79"/>
    </location>
</feature>
<comment type="subcellular location">
    <subcellularLocation>
        <location evidence="1">Cell inner membrane</location>
        <topology evidence="1">Multi-pass membrane protein</topology>
    </subcellularLocation>
</comment>
<dbReference type="InterPro" id="IPR007272">
    <property type="entry name" value="Sulf_transp_TsuA/YedE"/>
</dbReference>